<dbReference type="Proteomes" id="UP000555103">
    <property type="component" value="Unassembled WGS sequence"/>
</dbReference>
<evidence type="ECO:0000256" key="9">
    <source>
        <dbReference type="ARBA" id="ARBA00022962"/>
    </source>
</evidence>
<feature type="domain" description="SIS" evidence="12">
    <location>
        <begin position="291"/>
        <end position="430"/>
    </location>
</feature>
<dbReference type="Pfam" id="PF13522">
    <property type="entry name" value="GATase_6"/>
    <property type="match status" value="1"/>
</dbReference>
<sequence length="614" mass="67963">MCGIVGYVGFREAYPILIKGLHRLEYRGYDSAGVAIINEKNKLSLYKAKGRVKDLEDFVQDKDISGTIGIAHTRWATHGEPSNANAHPHYSQSESLALIHNGIIENYAVLKTQLLNEGYKFQSSTDTEVLVQLIEYVKKGHSCDLFTAVQIALNQVVGAYAIAVIEKGNPDRIIAARKSSPLVIGIGDGEFFLGSDASPIIEYTNKVIYLDDEEIAVIRRDGDPKVVTISNIEKTPEVKELEMNLSQLERGGYPHFMLKEIFEQPETLKNCMSGRINIEGTNVTLSGIIDYKEKFVNARRIIIIACGTSWHAGLIGEYLFEDFCRIPVEVEYASEFRYRNPILCPDDIVIAISQSGETADSLAAIELARKAGAFVYGVCNVVGSSIPRNTDSGSYTHCGHEIGVASTKAFTAQVTVLTMMALAVGKAKGTINEEKYIEVIKELQQIPSKIEQVLSVNDKIKELSLIFTYAQNFIYLGRGYNYPIALEGALKLKEISYIHAEGYPAAEMKHGPIALIDNEMPIVTIATHSAIYEKVVSNIQEIKARKGRVIAIINEGDETMKALADHYIEIPRTDECLDPLLTSIPLQLLAYHIAVNKNRDVDMPRNLAKSVTVE</sequence>
<dbReference type="PANTHER" id="PTHR10937:SF0">
    <property type="entry name" value="GLUTAMINE--FRUCTOSE-6-PHOSPHATE TRANSAMINASE (ISOMERIZING)"/>
    <property type="match status" value="1"/>
</dbReference>
<dbReference type="FunFam" id="3.60.20.10:FF:000006">
    <property type="entry name" value="Glutamine--fructose-6-phosphate aminotransferase [isomerizing]"/>
    <property type="match status" value="1"/>
</dbReference>
<dbReference type="GO" id="GO:0005829">
    <property type="term" value="C:cytosol"/>
    <property type="evidence" value="ECO:0007669"/>
    <property type="project" value="TreeGrafter"/>
</dbReference>
<dbReference type="GO" id="GO:0097367">
    <property type="term" value="F:carbohydrate derivative binding"/>
    <property type="evidence" value="ECO:0007669"/>
    <property type="project" value="InterPro"/>
</dbReference>
<feature type="initiator methionine" description="Removed" evidence="10">
    <location>
        <position position="1"/>
    </location>
</feature>
<dbReference type="InterPro" id="IPR017932">
    <property type="entry name" value="GATase_2_dom"/>
</dbReference>
<evidence type="ECO:0000313" key="13">
    <source>
        <dbReference type="EMBL" id="MBB4036115.1"/>
    </source>
</evidence>
<evidence type="ECO:0000256" key="8">
    <source>
        <dbReference type="ARBA" id="ARBA00022737"/>
    </source>
</evidence>
<dbReference type="GO" id="GO:0005975">
    <property type="term" value="P:carbohydrate metabolic process"/>
    <property type="evidence" value="ECO:0007669"/>
    <property type="project" value="UniProtKB-UniRule"/>
</dbReference>
<dbReference type="EMBL" id="JACIEP010000006">
    <property type="protein sequence ID" value="MBB4036115.1"/>
    <property type="molecule type" value="Genomic_DNA"/>
</dbReference>
<gene>
    <name evidence="10" type="primary">glmS</name>
    <name evidence="13" type="ORF">GGR21_002016</name>
</gene>
<dbReference type="Pfam" id="PF01380">
    <property type="entry name" value="SIS"/>
    <property type="match status" value="2"/>
</dbReference>
<comment type="catalytic activity">
    <reaction evidence="1 10">
        <text>D-fructose 6-phosphate + L-glutamine = D-glucosamine 6-phosphate + L-glutamate</text>
        <dbReference type="Rhea" id="RHEA:13237"/>
        <dbReference type="ChEBI" id="CHEBI:29985"/>
        <dbReference type="ChEBI" id="CHEBI:58359"/>
        <dbReference type="ChEBI" id="CHEBI:58725"/>
        <dbReference type="ChEBI" id="CHEBI:61527"/>
        <dbReference type="EC" id="2.6.1.16"/>
    </reaction>
</comment>
<dbReference type="AlphaFoldDB" id="A0A840CTA8"/>
<dbReference type="FunFam" id="3.40.50.10490:FF:000001">
    <property type="entry name" value="Glutamine--fructose-6-phosphate aminotransferase [isomerizing]"/>
    <property type="match status" value="1"/>
</dbReference>
<dbReference type="PROSITE" id="PS51278">
    <property type="entry name" value="GATASE_TYPE_2"/>
    <property type="match status" value="1"/>
</dbReference>
<dbReference type="SUPFAM" id="SSF53697">
    <property type="entry name" value="SIS domain"/>
    <property type="match status" value="1"/>
</dbReference>
<dbReference type="Gene3D" id="3.60.20.10">
    <property type="entry name" value="Glutamine Phosphoribosylpyrophosphate, subunit 1, domain 1"/>
    <property type="match status" value="1"/>
</dbReference>
<dbReference type="PROSITE" id="PS51464">
    <property type="entry name" value="SIS"/>
    <property type="match status" value="2"/>
</dbReference>
<dbReference type="HAMAP" id="MF_00164">
    <property type="entry name" value="GlmS"/>
    <property type="match status" value="1"/>
</dbReference>
<keyword evidence="14" id="KW-1185">Reference proteome</keyword>
<dbReference type="EC" id="2.6.1.16" evidence="3 10"/>
<evidence type="ECO:0000256" key="4">
    <source>
        <dbReference type="ARBA" id="ARBA00016090"/>
    </source>
</evidence>
<dbReference type="GO" id="GO:0006487">
    <property type="term" value="P:protein N-linked glycosylation"/>
    <property type="evidence" value="ECO:0007669"/>
    <property type="project" value="TreeGrafter"/>
</dbReference>
<feature type="active site" description="Nucleophile; for GATase activity" evidence="10">
    <location>
        <position position="2"/>
    </location>
</feature>
<comment type="subcellular location">
    <subcellularLocation>
        <location evidence="2 10">Cytoplasm</location>
    </subcellularLocation>
</comment>
<keyword evidence="9" id="KW-0315">Glutamine amidotransferase</keyword>
<dbReference type="RefSeq" id="WP_183307027.1">
    <property type="nucleotide sequence ID" value="NZ_JACIEP010000006.1"/>
</dbReference>
<protein>
    <recommendedName>
        <fullName evidence="4 10">Glutamine--fructose-6-phosphate aminotransferase [isomerizing]</fullName>
        <ecNumber evidence="3 10">2.6.1.16</ecNumber>
    </recommendedName>
    <alternativeName>
        <fullName evidence="10">D-fructose-6-phosphate amidotransferase</fullName>
    </alternativeName>
    <alternativeName>
        <fullName evidence="10">GFAT</fullName>
    </alternativeName>
    <alternativeName>
        <fullName evidence="10">Glucosamine-6-phosphate synthase</fullName>
    </alternativeName>
    <alternativeName>
        <fullName evidence="10">Hexosephosphate aminotransferase</fullName>
    </alternativeName>
    <alternativeName>
        <fullName evidence="10">L-glutamine--D-fructose-6-phosphate amidotransferase</fullName>
    </alternativeName>
</protein>
<dbReference type="GO" id="GO:0006047">
    <property type="term" value="P:UDP-N-acetylglucosamine metabolic process"/>
    <property type="evidence" value="ECO:0007669"/>
    <property type="project" value="TreeGrafter"/>
</dbReference>
<dbReference type="CDD" id="cd05009">
    <property type="entry name" value="SIS_GlmS_GlmD_2"/>
    <property type="match status" value="1"/>
</dbReference>
<name>A0A840CTA8_9BACT</name>
<organism evidence="13 14">
    <name type="scientific">Dysgonomonas hofstadii</name>
    <dbReference type="NCBI Taxonomy" id="637886"/>
    <lineage>
        <taxon>Bacteria</taxon>
        <taxon>Pseudomonadati</taxon>
        <taxon>Bacteroidota</taxon>
        <taxon>Bacteroidia</taxon>
        <taxon>Bacteroidales</taxon>
        <taxon>Dysgonomonadaceae</taxon>
        <taxon>Dysgonomonas</taxon>
    </lineage>
</organism>
<evidence type="ECO:0000256" key="2">
    <source>
        <dbReference type="ARBA" id="ARBA00004496"/>
    </source>
</evidence>
<feature type="active site" description="For Fru-6P isomerization activity" evidence="10">
    <location>
        <position position="609"/>
    </location>
</feature>
<evidence type="ECO:0000259" key="11">
    <source>
        <dbReference type="PROSITE" id="PS51278"/>
    </source>
</evidence>
<dbReference type="PANTHER" id="PTHR10937">
    <property type="entry name" value="GLUCOSAMINE--FRUCTOSE-6-PHOSPHATE AMINOTRANSFERASE, ISOMERIZING"/>
    <property type="match status" value="1"/>
</dbReference>
<keyword evidence="6 10" id="KW-0032">Aminotransferase</keyword>
<evidence type="ECO:0000256" key="6">
    <source>
        <dbReference type="ARBA" id="ARBA00022576"/>
    </source>
</evidence>
<evidence type="ECO:0000259" key="12">
    <source>
        <dbReference type="PROSITE" id="PS51464"/>
    </source>
</evidence>
<dbReference type="NCBIfam" id="NF001484">
    <property type="entry name" value="PRK00331.1"/>
    <property type="match status" value="1"/>
</dbReference>
<dbReference type="CDD" id="cd05008">
    <property type="entry name" value="SIS_GlmS_GlmD_1"/>
    <property type="match status" value="1"/>
</dbReference>
<comment type="subunit">
    <text evidence="10">Homodimer.</text>
</comment>
<dbReference type="InterPro" id="IPR001347">
    <property type="entry name" value="SIS_dom"/>
</dbReference>
<comment type="function">
    <text evidence="10">Catalyzes the first step in hexosamine metabolism, converting fructose-6P into glucosamine-6P using glutamine as a nitrogen source.</text>
</comment>
<feature type="domain" description="Glutamine amidotransferase type-2" evidence="11">
    <location>
        <begin position="2"/>
        <end position="221"/>
    </location>
</feature>
<dbReference type="GO" id="GO:0004360">
    <property type="term" value="F:glutamine-fructose-6-phosphate transaminase (isomerizing) activity"/>
    <property type="evidence" value="ECO:0007669"/>
    <property type="project" value="UniProtKB-UniRule"/>
</dbReference>
<keyword evidence="5 10" id="KW-0963">Cytoplasm</keyword>
<evidence type="ECO:0000256" key="5">
    <source>
        <dbReference type="ARBA" id="ARBA00022490"/>
    </source>
</evidence>
<dbReference type="InterPro" id="IPR035466">
    <property type="entry name" value="GlmS/AgaS_SIS"/>
</dbReference>
<keyword evidence="8" id="KW-0677">Repeat</keyword>
<keyword evidence="7 10" id="KW-0808">Transferase</keyword>
<dbReference type="InterPro" id="IPR047084">
    <property type="entry name" value="GFAT_N"/>
</dbReference>
<reference evidence="13 14" key="1">
    <citation type="submission" date="2020-08" db="EMBL/GenBank/DDBJ databases">
        <title>Genomic Encyclopedia of Type Strains, Phase IV (KMG-IV): sequencing the most valuable type-strain genomes for metagenomic binning, comparative biology and taxonomic classification.</title>
        <authorList>
            <person name="Goeker M."/>
        </authorList>
    </citation>
    <scope>NUCLEOTIDE SEQUENCE [LARGE SCALE GENOMIC DNA]</scope>
    <source>
        <strain evidence="13 14">DSM 104969</strain>
    </source>
</reference>
<dbReference type="InterPro" id="IPR029055">
    <property type="entry name" value="Ntn_hydrolases_N"/>
</dbReference>
<dbReference type="Gene3D" id="3.40.50.10490">
    <property type="entry name" value="Glucose-6-phosphate isomerase like protein, domain 1"/>
    <property type="match status" value="2"/>
</dbReference>
<dbReference type="InterPro" id="IPR005855">
    <property type="entry name" value="GFAT"/>
</dbReference>
<evidence type="ECO:0000313" key="14">
    <source>
        <dbReference type="Proteomes" id="UP000555103"/>
    </source>
</evidence>
<dbReference type="SUPFAM" id="SSF56235">
    <property type="entry name" value="N-terminal nucleophile aminohydrolases (Ntn hydrolases)"/>
    <property type="match status" value="1"/>
</dbReference>
<comment type="caution">
    <text evidence="13">The sequence shown here is derived from an EMBL/GenBank/DDBJ whole genome shotgun (WGS) entry which is preliminary data.</text>
</comment>
<accession>A0A840CTA8</accession>
<evidence type="ECO:0000256" key="3">
    <source>
        <dbReference type="ARBA" id="ARBA00012916"/>
    </source>
</evidence>
<dbReference type="GO" id="GO:0006002">
    <property type="term" value="P:fructose 6-phosphate metabolic process"/>
    <property type="evidence" value="ECO:0007669"/>
    <property type="project" value="TreeGrafter"/>
</dbReference>
<dbReference type="InterPro" id="IPR046348">
    <property type="entry name" value="SIS_dom_sf"/>
</dbReference>
<dbReference type="CDD" id="cd00714">
    <property type="entry name" value="GFAT"/>
    <property type="match status" value="1"/>
</dbReference>
<evidence type="ECO:0000256" key="7">
    <source>
        <dbReference type="ARBA" id="ARBA00022679"/>
    </source>
</evidence>
<dbReference type="NCBIfam" id="TIGR01135">
    <property type="entry name" value="glmS"/>
    <property type="match status" value="1"/>
</dbReference>
<feature type="domain" description="SIS" evidence="12">
    <location>
        <begin position="463"/>
        <end position="604"/>
    </location>
</feature>
<proteinExistence type="inferred from homology"/>
<dbReference type="InterPro" id="IPR035490">
    <property type="entry name" value="GlmS/FrlB_SIS"/>
</dbReference>
<evidence type="ECO:0000256" key="1">
    <source>
        <dbReference type="ARBA" id="ARBA00001031"/>
    </source>
</evidence>
<evidence type="ECO:0000256" key="10">
    <source>
        <dbReference type="HAMAP-Rule" id="MF_00164"/>
    </source>
</evidence>